<dbReference type="PANTHER" id="PTHR46796">
    <property type="entry name" value="HTH-TYPE TRANSCRIPTIONAL ACTIVATOR RHAS-RELATED"/>
    <property type="match status" value="1"/>
</dbReference>
<keyword evidence="3" id="KW-0804">Transcription</keyword>
<dbReference type="AlphaFoldDB" id="A0A2U1AY97"/>
<dbReference type="Gene3D" id="2.60.120.280">
    <property type="entry name" value="Regulatory protein AraC"/>
    <property type="match status" value="1"/>
</dbReference>
<feature type="region of interest" description="Disordered" evidence="4">
    <location>
        <begin position="265"/>
        <end position="284"/>
    </location>
</feature>
<keyword evidence="1" id="KW-0805">Transcription regulation</keyword>
<evidence type="ECO:0000256" key="2">
    <source>
        <dbReference type="ARBA" id="ARBA00023125"/>
    </source>
</evidence>
<dbReference type="Proteomes" id="UP000245959">
    <property type="component" value="Unassembled WGS sequence"/>
</dbReference>
<protein>
    <submittedName>
        <fullName evidence="6">AraC-like DNA-binding protein</fullName>
    </submittedName>
</protein>
<keyword evidence="2 6" id="KW-0238">DNA-binding</keyword>
<evidence type="ECO:0000313" key="7">
    <source>
        <dbReference type="Proteomes" id="UP000245959"/>
    </source>
</evidence>
<dbReference type="RefSeq" id="WP_116884059.1">
    <property type="nucleotide sequence ID" value="NZ_CABMMC010000103.1"/>
</dbReference>
<reference evidence="6 7" key="1">
    <citation type="submission" date="2018-04" db="EMBL/GenBank/DDBJ databases">
        <title>Genomic Encyclopedia of Type Strains, Phase IV (KMG-IV): sequencing the most valuable type-strain genomes for metagenomic binning, comparative biology and taxonomic classification.</title>
        <authorList>
            <person name="Goeker M."/>
        </authorList>
    </citation>
    <scope>NUCLEOTIDE SEQUENCE [LARGE SCALE GENOMIC DNA]</scope>
    <source>
        <strain evidence="6 7">DSM 14823</strain>
    </source>
</reference>
<evidence type="ECO:0000256" key="4">
    <source>
        <dbReference type="SAM" id="MobiDB-lite"/>
    </source>
</evidence>
<dbReference type="PROSITE" id="PS00041">
    <property type="entry name" value="HTH_ARAC_FAMILY_1"/>
    <property type="match status" value="2"/>
</dbReference>
<dbReference type="InterPro" id="IPR009057">
    <property type="entry name" value="Homeodomain-like_sf"/>
</dbReference>
<evidence type="ECO:0000256" key="1">
    <source>
        <dbReference type="ARBA" id="ARBA00023015"/>
    </source>
</evidence>
<dbReference type="OrthoDB" id="9813413at2"/>
<dbReference type="SMART" id="SM00342">
    <property type="entry name" value="HTH_ARAC"/>
    <property type="match status" value="1"/>
</dbReference>
<name>A0A2U1AY97_9BACT</name>
<dbReference type="PROSITE" id="PS01124">
    <property type="entry name" value="HTH_ARAC_FAMILY_2"/>
    <property type="match status" value="1"/>
</dbReference>
<organism evidence="6 7">
    <name type="scientific">Victivallis vadensis</name>
    <dbReference type="NCBI Taxonomy" id="172901"/>
    <lineage>
        <taxon>Bacteria</taxon>
        <taxon>Pseudomonadati</taxon>
        <taxon>Lentisphaerota</taxon>
        <taxon>Lentisphaeria</taxon>
        <taxon>Victivallales</taxon>
        <taxon>Victivallaceae</taxon>
        <taxon>Victivallis</taxon>
    </lineage>
</organism>
<dbReference type="GO" id="GO:0043565">
    <property type="term" value="F:sequence-specific DNA binding"/>
    <property type="evidence" value="ECO:0007669"/>
    <property type="project" value="InterPro"/>
</dbReference>
<accession>A0A2U1AY97</accession>
<sequence length="284" mass="32700">MVNSYKDKRDRVSPYWNLDLVAGRSFGTARHDIWEGLHPRACNLLIVMSGRCTVRNGRQSTVLLPGSVYLLAPAESRVFERFGSWDAYWALFPLRLPLLWPEINPGIFRIQPPRREHRIMLRNLIETVNLTTECRGEWYQLAGNLIDNVVLRGNRLAGNAPSDRRMLLAVKLLSRPENDLAMDEIAAKCGMSHSTFFSEFKRVHGLSPRQFREQARLQMAKILLKSEKLSIGEIAARTNLIDGSYLSKRFRKVFGVTPREYVRKFRESPPGPLEEKYLPHDPAR</sequence>
<dbReference type="Gene3D" id="1.10.10.60">
    <property type="entry name" value="Homeodomain-like"/>
    <property type="match status" value="2"/>
</dbReference>
<keyword evidence="7" id="KW-1185">Reference proteome</keyword>
<feature type="domain" description="HTH araC/xylS-type" evidence="5">
    <location>
        <begin position="163"/>
        <end position="264"/>
    </location>
</feature>
<comment type="caution">
    <text evidence="6">The sequence shown here is derived from an EMBL/GenBank/DDBJ whole genome shotgun (WGS) entry which is preliminary data.</text>
</comment>
<dbReference type="InterPro" id="IPR050204">
    <property type="entry name" value="AraC_XylS_family_regulators"/>
</dbReference>
<dbReference type="Pfam" id="PF12833">
    <property type="entry name" value="HTH_18"/>
    <property type="match status" value="1"/>
</dbReference>
<dbReference type="SUPFAM" id="SSF46689">
    <property type="entry name" value="Homeodomain-like"/>
    <property type="match status" value="2"/>
</dbReference>
<evidence type="ECO:0000256" key="3">
    <source>
        <dbReference type="ARBA" id="ARBA00023163"/>
    </source>
</evidence>
<proteinExistence type="predicted"/>
<dbReference type="PANTHER" id="PTHR46796:SF6">
    <property type="entry name" value="ARAC SUBFAMILY"/>
    <property type="match status" value="1"/>
</dbReference>
<dbReference type="EMBL" id="QEKH01000014">
    <property type="protein sequence ID" value="PVY41393.1"/>
    <property type="molecule type" value="Genomic_DNA"/>
</dbReference>
<gene>
    <name evidence="6" type="ORF">C8D82_1146</name>
</gene>
<dbReference type="GO" id="GO:0003700">
    <property type="term" value="F:DNA-binding transcription factor activity"/>
    <property type="evidence" value="ECO:0007669"/>
    <property type="project" value="InterPro"/>
</dbReference>
<evidence type="ECO:0000259" key="5">
    <source>
        <dbReference type="PROSITE" id="PS01124"/>
    </source>
</evidence>
<evidence type="ECO:0000313" key="6">
    <source>
        <dbReference type="EMBL" id="PVY41393.1"/>
    </source>
</evidence>
<dbReference type="GeneID" id="78295362"/>
<dbReference type="InterPro" id="IPR018062">
    <property type="entry name" value="HTH_AraC-typ_CS"/>
</dbReference>
<dbReference type="InterPro" id="IPR018060">
    <property type="entry name" value="HTH_AraC"/>
</dbReference>